<keyword evidence="4 7" id="KW-0812">Transmembrane</keyword>
<reference evidence="9" key="1">
    <citation type="journal article" date="2010" name="Nat. Biotechnol.">
        <title>Draft genome sequence of the oilseed species Ricinus communis.</title>
        <authorList>
            <person name="Chan A.P."/>
            <person name="Crabtree J."/>
            <person name="Zhao Q."/>
            <person name="Lorenzi H."/>
            <person name="Orvis J."/>
            <person name="Puiu D."/>
            <person name="Melake-Berhan A."/>
            <person name="Jones K.M."/>
            <person name="Redman J."/>
            <person name="Chen G."/>
            <person name="Cahoon E.B."/>
            <person name="Gedil M."/>
            <person name="Stanke M."/>
            <person name="Haas B.J."/>
            <person name="Wortman J.R."/>
            <person name="Fraser-Liggett C.M."/>
            <person name="Ravel J."/>
            <person name="Rabinowicz P.D."/>
        </authorList>
    </citation>
    <scope>NUCLEOTIDE SEQUENCE [LARGE SCALE GENOMIC DNA]</scope>
    <source>
        <strain evidence="9">cv. Hale</strain>
    </source>
</reference>
<dbReference type="GO" id="GO:0005794">
    <property type="term" value="C:Golgi apparatus"/>
    <property type="evidence" value="ECO:0000318"/>
    <property type="project" value="GO_Central"/>
</dbReference>
<dbReference type="OrthoDB" id="63113at2759"/>
<dbReference type="PANTHER" id="PTHR19317">
    <property type="entry name" value="PRENYLATED RAB ACCEPTOR 1-RELATED"/>
    <property type="match status" value="1"/>
</dbReference>
<evidence type="ECO:0000256" key="1">
    <source>
        <dbReference type="ARBA" id="ARBA00002501"/>
    </source>
</evidence>
<comment type="function">
    <text evidence="1 7">May be involved in both secretory and endocytic intracellular trafficking in the endosomal/prevacuolar compartments.</text>
</comment>
<keyword evidence="9" id="KW-1185">Reference proteome</keyword>
<sequence length="201" mass="22415">MTHYGAIPTSSSPGATTVNLEYISRAKERIKEGLGTRRPWKMMFNIRSLNLLPNFQESLVRVRTNVSFFRMNYMIIILMILFLSLLWHPISLIVFIVMAFAWIFLYFLRDEPLVIFGRVIDDRVVMIVLGALTVVFLLLTHVTLNVLVSLLVGVVVVVIHAVVRKTDDLFLDEEATGLMSTPAHVHVGGVAAAAAVSSSTS</sequence>
<proteinExistence type="inferred from homology"/>
<gene>
    <name evidence="8" type="ORF">RCOM_0312840</name>
</gene>
<accession>B9SN49</accession>
<keyword evidence="6 7" id="KW-0472">Membrane</keyword>
<organism evidence="8 9">
    <name type="scientific">Ricinus communis</name>
    <name type="common">Castor bean</name>
    <dbReference type="NCBI Taxonomy" id="3988"/>
    <lineage>
        <taxon>Eukaryota</taxon>
        <taxon>Viridiplantae</taxon>
        <taxon>Streptophyta</taxon>
        <taxon>Embryophyta</taxon>
        <taxon>Tracheophyta</taxon>
        <taxon>Spermatophyta</taxon>
        <taxon>Magnoliopsida</taxon>
        <taxon>eudicotyledons</taxon>
        <taxon>Gunneridae</taxon>
        <taxon>Pentapetalae</taxon>
        <taxon>rosids</taxon>
        <taxon>fabids</taxon>
        <taxon>Malpighiales</taxon>
        <taxon>Euphorbiaceae</taxon>
        <taxon>Acalyphoideae</taxon>
        <taxon>Acalypheae</taxon>
        <taxon>Ricinus</taxon>
    </lineage>
</organism>
<evidence type="ECO:0000256" key="5">
    <source>
        <dbReference type="ARBA" id="ARBA00022989"/>
    </source>
</evidence>
<dbReference type="InParanoid" id="B9SN49"/>
<evidence type="ECO:0000313" key="9">
    <source>
        <dbReference type="Proteomes" id="UP000008311"/>
    </source>
</evidence>
<protein>
    <recommendedName>
        <fullName evidence="7">PRA1 family protein</fullName>
    </recommendedName>
</protein>
<evidence type="ECO:0000256" key="3">
    <source>
        <dbReference type="ARBA" id="ARBA00006483"/>
    </source>
</evidence>
<evidence type="ECO:0000256" key="6">
    <source>
        <dbReference type="ARBA" id="ARBA00023136"/>
    </source>
</evidence>
<dbReference type="FunCoup" id="B9SN49">
    <property type="interactions" value="1479"/>
</dbReference>
<dbReference type="EMBL" id="EQ974042">
    <property type="protein sequence ID" value="EEF34984.1"/>
    <property type="molecule type" value="Genomic_DNA"/>
</dbReference>
<dbReference type="GO" id="GO:0005783">
    <property type="term" value="C:endoplasmic reticulum"/>
    <property type="evidence" value="ECO:0000318"/>
    <property type="project" value="GO_Central"/>
</dbReference>
<dbReference type="KEGG" id="rcu:8266975"/>
<dbReference type="PANTHER" id="PTHR19317:SF2">
    <property type="entry name" value="PRA1 FAMILY PROTEIN F2"/>
    <property type="match status" value="1"/>
</dbReference>
<evidence type="ECO:0000256" key="2">
    <source>
        <dbReference type="ARBA" id="ARBA00004127"/>
    </source>
</evidence>
<feature type="transmembrane region" description="Helical" evidence="7">
    <location>
        <begin position="120"/>
        <end position="140"/>
    </location>
</feature>
<comment type="subcellular location">
    <subcellularLocation>
        <location evidence="2">Endomembrane system</location>
        <topology evidence="2">Multi-pass membrane protein</topology>
    </subcellularLocation>
    <subcellularLocation>
        <location evidence="7">Membrane</location>
        <topology evidence="7">Multi-pass membrane protein</topology>
    </subcellularLocation>
</comment>
<dbReference type="GO" id="GO:0016020">
    <property type="term" value="C:membrane"/>
    <property type="evidence" value="ECO:0007669"/>
    <property type="project" value="UniProtKB-SubCell"/>
</dbReference>
<evidence type="ECO:0000313" key="8">
    <source>
        <dbReference type="EMBL" id="EEF34984.1"/>
    </source>
</evidence>
<dbReference type="eggNOG" id="KOG3142">
    <property type="taxonomic scope" value="Eukaryota"/>
</dbReference>
<keyword evidence="7" id="KW-0813">Transport</keyword>
<dbReference type="AlphaFoldDB" id="B9SN49"/>
<dbReference type="Proteomes" id="UP000008311">
    <property type="component" value="Unassembled WGS sequence"/>
</dbReference>
<comment type="similarity">
    <text evidence="3 7">Belongs to the PRA1 family.</text>
</comment>
<evidence type="ECO:0000256" key="7">
    <source>
        <dbReference type="RuleBase" id="RU363107"/>
    </source>
</evidence>
<dbReference type="OMA" id="RRPWKSM"/>
<feature type="transmembrane region" description="Helical" evidence="7">
    <location>
        <begin position="68"/>
        <end position="86"/>
    </location>
</feature>
<evidence type="ECO:0000256" key="4">
    <source>
        <dbReference type="ARBA" id="ARBA00022692"/>
    </source>
</evidence>
<dbReference type="GO" id="GO:0016192">
    <property type="term" value="P:vesicle-mediated transport"/>
    <property type="evidence" value="ECO:0000318"/>
    <property type="project" value="GO_Central"/>
</dbReference>
<name>B9SN49_RICCO</name>
<keyword evidence="5 7" id="KW-1133">Transmembrane helix</keyword>
<dbReference type="Pfam" id="PF03208">
    <property type="entry name" value="PRA1"/>
    <property type="match status" value="1"/>
</dbReference>
<dbReference type="InterPro" id="IPR004895">
    <property type="entry name" value="Prenylated_rab_accept_PRA1"/>
</dbReference>